<keyword evidence="1" id="KW-0812">Transmembrane</keyword>
<gene>
    <name evidence="2" type="ORF">LTR77_004681</name>
</gene>
<evidence type="ECO:0000313" key="3">
    <source>
        <dbReference type="Proteomes" id="UP001337655"/>
    </source>
</evidence>
<name>A0AAV9P9T8_9PEZI</name>
<evidence type="ECO:0000313" key="2">
    <source>
        <dbReference type="EMBL" id="KAK5170097.1"/>
    </source>
</evidence>
<organism evidence="2 3">
    <name type="scientific">Saxophila tyrrhenica</name>
    <dbReference type="NCBI Taxonomy" id="1690608"/>
    <lineage>
        <taxon>Eukaryota</taxon>
        <taxon>Fungi</taxon>
        <taxon>Dikarya</taxon>
        <taxon>Ascomycota</taxon>
        <taxon>Pezizomycotina</taxon>
        <taxon>Dothideomycetes</taxon>
        <taxon>Dothideomycetidae</taxon>
        <taxon>Mycosphaerellales</taxon>
        <taxon>Extremaceae</taxon>
        <taxon>Saxophila</taxon>
    </lineage>
</organism>
<reference evidence="2 3" key="1">
    <citation type="submission" date="2023-08" db="EMBL/GenBank/DDBJ databases">
        <title>Black Yeasts Isolated from many extreme environments.</title>
        <authorList>
            <person name="Coleine C."/>
            <person name="Stajich J.E."/>
            <person name="Selbmann L."/>
        </authorList>
    </citation>
    <scope>NUCLEOTIDE SEQUENCE [LARGE SCALE GENOMIC DNA]</scope>
    <source>
        <strain evidence="2 3">CCFEE 5935</strain>
    </source>
</reference>
<proteinExistence type="predicted"/>
<keyword evidence="3" id="KW-1185">Reference proteome</keyword>
<dbReference type="Proteomes" id="UP001337655">
    <property type="component" value="Unassembled WGS sequence"/>
</dbReference>
<dbReference type="PANTHER" id="PTHR35040">
    <property type="match status" value="1"/>
</dbReference>
<dbReference type="RefSeq" id="XP_064659295.1">
    <property type="nucleotide sequence ID" value="XM_064801934.1"/>
</dbReference>
<accession>A0AAV9P9T8</accession>
<evidence type="ECO:0000256" key="1">
    <source>
        <dbReference type="SAM" id="Phobius"/>
    </source>
</evidence>
<sequence length="292" mass="32257">MEAPQEVLRRAQRRRKRCCISTAVAAATVVLLAIVIPCALLLSDIQPGPTQPAAILLPLYIYPSRNAWEPLFNAVSTNQEVNFTVIVNPDSGPGQSAGPGNDYVSAISRLTAAPNVQTVGYVRTGYGTRDIDTVLRDVDIYSRWSQLANGLAVSGIFFDEAPHDYSQQKQQYMATANQAVKESTGIREPRLIIHNPGTIPDATLDVDSTDVTVVFENSFQEFERKKEALRALSGDRPDYSVMVHSVPTGESIGKLLRDMSREAKYMFLTTADEGYYDHFSSSWATFVDLMRS</sequence>
<comment type="caution">
    <text evidence="2">The sequence shown here is derived from an EMBL/GenBank/DDBJ whole genome shotgun (WGS) entry which is preliminary data.</text>
</comment>
<keyword evidence="1" id="KW-1133">Transmembrane helix</keyword>
<dbReference type="EMBL" id="JAVRRT010000007">
    <property type="protein sequence ID" value="KAK5170097.1"/>
    <property type="molecule type" value="Genomic_DNA"/>
</dbReference>
<dbReference type="InterPro" id="IPR021986">
    <property type="entry name" value="Spherulin4"/>
</dbReference>
<dbReference type="AlphaFoldDB" id="A0AAV9P9T8"/>
<feature type="transmembrane region" description="Helical" evidence="1">
    <location>
        <begin position="20"/>
        <end position="42"/>
    </location>
</feature>
<keyword evidence="1" id="KW-0472">Membrane</keyword>
<dbReference type="GeneID" id="89926026"/>
<dbReference type="Pfam" id="PF12138">
    <property type="entry name" value="Spherulin4"/>
    <property type="match status" value="1"/>
</dbReference>
<protein>
    <submittedName>
        <fullName evidence="2">Uncharacterized protein</fullName>
    </submittedName>
</protein>
<dbReference type="PANTHER" id="PTHR35040:SF9">
    <property type="entry name" value="4-LIKE CELL SURFACE PROTEIN, PUTATIVE (AFU_ORTHOLOGUE AFUA_4G14080)-RELATED"/>
    <property type="match status" value="1"/>
</dbReference>